<evidence type="ECO:0000256" key="1">
    <source>
        <dbReference type="SAM" id="MobiDB-lite"/>
    </source>
</evidence>
<proteinExistence type="predicted"/>
<evidence type="ECO:0000313" key="5">
    <source>
        <dbReference type="Proteomes" id="UP001295684"/>
    </source>
</evidence>
<evidence type="ECO:0000259" key="3">
    <source>
        <dbReference type="Pfam" id="PF07885"/>
    </source>
</evidence>
<dbReference type="EMBL" id="CAMPGE010007535">
    <property type="protein sequence ID" value="CAI2366450.1"/>
    <property type="molecule type" value="Genomic_DNA"/>
</dbReference>
<feature type="transmembrane region" description="Helical" evidence="2">
    <location>
        <begin position="97"/>
        <end position="118"/>
    </location>
</feature>
<dbReference type="Gene3D" id="1.10.287.70">
    <property type="match status" value="1"/>
</dbReference>
<keyword evidence="2" id="KW-0812">Transmembrane</keyword>
<feature type="transmembrane region" description="Helical" evidence="2">
    <location>
        <begin position="303"/>
        <end position="323"/>
    </location>
</feature>
<dbReference type="InterPro" id="IPR015449">
    <property type="entry name" value="K_chnl_Ca-activ_SK"/>
</dbReference>
<feature type="transmembrane region" description="Helical" evidence="2">
    <location>
        <begin position="182"/>
        <end position="203"/>
    </location>
</feature>
<gene>
    <name evidence="4" type="ORF">ECRASSUSDP1_LOCUS7723</name>
</gene>
<sequence length="471" mass="53800">MAHLVPHSRGGGGLTNTVPVVIPSNFNVPEIDSDEEPQEAEKGPPKLVGDARVVNRAFSRLRIAQACNAYLGIVGLGICIVEREIRFEYGYKDNKNLRIALLTVNLITTLLLCLSLLFSYKMEFSWMKARGFVSNIDGLFNTGMYKTLIAECFICLISPLPFLYDETFKENNTNYSYKINHWYNDILLAWSFIRIYLISRCFLTNCFYMSTRAQRVCQMNGCYASFGFSIKCLMKNQPYLVLLTNLVISTFYFGYLIRMFDQDLSTTSEQNFNQITNPVWMAIVTMTTVGYGDFFPKSIPSRILGIICAFYGVYLVSLFLITLDNLLKLDQSETRSYELISRLENKEALKLEAVNVITTGFRHKRAKRKAEEAGSPNSSYVSKKLKLFRKYLLRFSQIAKALRGNYGTETPEDRVRRELEDLRSSISSFEACVKVLGKHLEVEMPERKPTDVGIYHKGSTDDVTNDLKKES</sequence>
<feature type="domain" description="Potassium channel" evidence="3">
    <location>
        <begin position="248"/>
        <end position="324"/>
    </location>
</feature>
<comment type="caution">
    <text evidence="4">The sequence shown here is derived from an EMBL/GenBank/DDBJ whole genome shotgun (WGS) entry which is preliminary data.</text>
</comment>
<feature type="transmembrane region" description="Helical" evidence="2">
    <location>
        <begin position="239"/>
        <end position="257"/>
    </location>
</feature>
<dbReference type="PANTHER" id="PTHR10153">
    <property type="entry name" value="SMALL CONDUCTANCE CALCIUM-ACTIVATED POTASSIUM CHANNEL"/>
    <property type="match status" value="1"/>
</dbReference>
<keyword evidence="2" id="KW-1133">Transmembrane helix</keyword>
<dbReference type="AlphaFoldDB" id="A0AAD1UJ92"/>
<protein>
    <recommendedName>
        <fullName evidence="3">Potassium channel domain-containing protein</fullName>
    </recommendedName>
</protein>
<evidence type="ECO:0000256" key="2">
    <source>
        <dbReference type="SAM" id="Phobius"/>
    </source>
</evidence>
<dbReference type="GO" id="GO:0016286">
    <property type="term" value="F:small conductance calcium-activated potassium channel activity"/>
    <property type="evidence" value="ECO:0007669"/>
    <property type="project" value="InterPro"/>
</dbReference>
<reference evidence="4" key="1">
    <citation type="submission" date="2023-07" db="EMBL/GenBank/DDBJ databases">
        <authorList>
            <consortium name="AG Swart"/>
            <person name="Singh M."/>
            <person name="Singh A."/>
            <person name="Seah K."/>
            <person name="Emmerich C."/>
        </authorList>
    </citation>
    <scope>NUCLEOTIDE SEQUENCE</scope>
    <source>
        <strain evidence="4">DP1</strain>
    </source>
</reference>
<keyword evidence="2" id="KW-0472">Membrane</keyword>
<dbReference type="Proteomes" id="UP001295684">
    <property type="component" value="Unassembled WGS sequence"/>
</dbReference>
<feature type="region of interest" description="Disordered" evidence="1">
    <location>
        <begin position="451"/>
        <end position="471"/>
    </location>
</feature>
<evidence type="ECO:0000313" key="4">
    <source>
        <dbReference type="EMBL" id="CAI2366450.1"/>
    </source>
</evidence>
<organism evidence="4 5">
    <name type="scientific">Euplotes crassus</name>
    <dbReference type="NCBI Taxonomy" id="5936"/>
    <lineage>
        <taxon>Eukaryota</taxon>
        <taxon>Sar</taxon>
        <taxon>Alveolata</taxon>
        <taxon>Ciliophora</taxon>
        <taxon>Intramacronucleata</taxon>
        <taxon>Spirotrichea</taxon>
        <taxon>Hypotrichia</taxon>
        <taxon>Euplotida</taxon>
        <taxon>Euplotidae</taxon>
        <taxon>Moneuplotes</taxon>
    </lineage>
</organism>
<dbReference type="Pfam" id="PF07885">
    <property type="entry name" value="Ion_trans_2"/>
    <property type="match status" value="1"/>
</dbReference>
<name>A0AAD1UJ92_EUPCR</name>
<dbReference type="GO" id="GO:0016020">
    <property type="term" value="C:membrane"/>
    <property type="evidence" value="ECO:0007669"/>
    <property type="project" value="InterPro"/>
</dbReference>
<dbReference type="SUPFAM" id="SSF81324">
    <property type="entry name" value="Voltage-gated potassium channels"/>
    <property type="match status" value="1"/>
</dbReference>
<feature type="transmembrane region" description="Helical" evidence="2">
    <location>
        <begin position="277"/>
        <end position="296"/>
    </location>
</feature>
<keyword evidence="5" id="KW-1185">Reference proteome</keyword>
<dbReference type="InterPro" id="IPR013099">
    <property type="entry name" value="K_chnl_dom"/>
</dbReference>
<accession>A0AAD1UJ92</accession>